<dbReference type="EMBL" id="NGJK01000077">
    <property type="protein sequence ID" value="RAP02736.1"/>
    <property type="molecule type" value="Genomic_DNA"/>
</dbReference>
<dbReference type="SUPFAM" id="SSF53633">
    <property type="entry name" value="Carbamate kinase-like"/>
    <property type="match status" value="1"/>
</dbReference>
<gene>
    <name evidence="2" type="ORF">CA615_05760</name>
</gene>
<comment type="caution">
    <text evidence="2">The sequence shown here is derived from an EMBL/GenBank/DDBJ whole genome shotgun (WGS) entry which is preliminary data.</text>
</comment>
<dbReference type="AlphaFoldDB" id="A0A328Q584"/>
<dbReference type="InterPro" id="IPR036393">
    <property type="entry name" value="AceGlu_kinase-like_sf"/>
</dbReference>
<reference evidence="2 3" key="1">
    <citation type="submission" date="2017-05" db="EMBL/GenBank/DDBJ databases">
        <title>Host range expansion of the Methanosphaera genus to humans and monogastric animals involves recent and extensive reduction in genome content.</title>
        <authorList>
            <person name="Hoedt E.C."/>
            <person name="Volmer J.G."/>
            <person name="Parks D.H."/>
            <person name="Rosewarne C.P."/>
            <person name="Denman S.E."/>
            <person name="Mcsweeney C.S."/>
            <person name="O Cuiv P."/>
            <person name="Hugenholtz P."/>
            <person name="Tyson G.W."/>
            <person name="Morrison M."/>
        </authorList>
    </citation>
    <scope>NUCLEOTIDE SEQUENCE [LARGE SCALE GENOMIC DNA]</scope>
    <source>
        <strain evidence="2 3">PA5</strain>
    </source>
</reference>
<dbReference type="Proteomes" id="UP000248557">
    <property type="component" value="Unassembled WGS sequence"/>
</dbReference>
<evidence type="ECO:0000259" key="1">
    <source>
        <dbReference type="Pfam" id="PF00696"/>
    </source>
</evidence>
<dbReference type="OMA" id="PHSWDVT"/>
<organism evidence="2 3">
    <name type="scientific">Methanosphaera stadtmanae</name>
    <dbReference type="NCBI Taxonomy" id="2317"/>
    <lineage>
        <taxon>Archaea</taxon>
        <taxon>Methanobacteriati</taxon>
        <taxon>Methanobacteriota</taxon>
        <taxon>Methanomada group</taxon>
        <taxon>Methanobacteria</taxon>
        <taxon>Methanobacteriales</taxon>
        <taxon>Methanobacteriaceae</taxon>
        <taxon>Methanosphaera</taxon>
    </lineage>
</organism>
<dbReference type="Pfam" id="PF00696">
    <property type="entry name" value="AA_kinase"/>
    <property type="match status" value="1"/>
</dbReference>
<dbReference type="PIRSF" id="PIRSF004857">
    <property type="entry name" value="Kin_aa_kin"/>
    <property type="match status" value="1"/>
</dbReference>
<dbReference type="CDD" id="cd04240">
    <property type="entry name" value="AAK_UC"/>
    <property type="match status" value="1"/>
</dbReference>
<proteinExistence type="predicted"/>
<protein>
    <recommendedName>
        <fullName evidence="1">Aspartate/glutamate/uridylate kinase domain-containing protein</fullName>
    </recommendedName>
</protein>
<dbReference type="RefSeq" id="WP_011406737.1">
    <property type="nucleotide sequence ID" value="NZ_CAUHHK010000002.1"/>
</dbReference>
<accession>A0A328Q584</accession>
<feature type="domain" description="Aspartate/glutamate/uridylate kinase" evidence="1">
    <location>
        <begin position="1"/>
        <end position="166"/>
    </location>
</feature>
<dbReference type="Gene3D" id="3.40.1160.10">
    <property type="entry name" value="Acetylglutamate kinase-like"/>
    <property type="match status" value="1"/>
</dbReference>
<evidence type="ECO:0000313" key="3">
    <source>
        <dbReference type="Proteomes" id="UP000248557"/>
    </source>
</evidence>
<sequence length="219" mass="24979">MVTVVKIGGSLFPEHVNRLCECFKKSKEKIVLINGGGDLANILREYHEEYNYSNNVNHWTAIECMNIIGKLIADKNRNITLIKKLDEIVLVHKTDKIPLLLTYDLLKEEDPLDHSWNVTSDSIACWVASKINAKLLILTNVDGIYSGNIFSNNKKLIKKVNANELLFFEETSVDKCLPKLLIKYHLNCYVINGKYPDRVLAHLNSDHTMNNVYTYIGGK</sequence>
<dbReference type="InterPro" id="IPR011375">
    <property type="entry name" value="MfnE"/>
</dbReference>
<dbReference type="GeneID" id="3856053"/>
<name>A0A328Q584_9EURY</name>
<evidence type="ECO:0000313" key="2">
    <source>
        <dbReference type="EMBL" id="RAP02736.1"/>
    </source>
</evidence>
<dbReference type="InterPro" id="IPR001048">
    <property type="entry name" value="Asp/Glu/Uridylate_kinase"/>
</dbReference>